<evidence type="ECO:0000256" key="1">
    <source>
        <dbReference type="ARBA" id="ARBA00022574"/>
    </source>
</evidence>
<accession>A0A8S1WP93</accession>
<feature type="repeat" description="WD" evidence="3">
    <location>
        <begin position="174"/>
        <end position="215"/>
    </location>
</feature>
<dbReference type="InterPro" id="IPR001680">
    <property type="entry name" value="WD40_rpt"/>
</dbReference>
<dbReference type="GO" id="GO:1990234">
    <property type="term" value="C:transferase complex"/>
    <property type="evidence" value="ECO:0007669"/>
    <property type="project" value="UniProtKB-ARBA"/>
</dbReference>
<evidence type="ECO:0000256" key="2">
    <source>
        <dbReference type="ARBA" id="ARBA00022737"/>
    </source>
</evidence>
<sequence length="268" mass="31668">MTLIDIPKVILKEKLNIQFFKFLVGFTSIDNRFIQCETTSLNIVEMKVDLKNQKILKNDRKNTSLIGQIQFWCGLSGSLFENLNISGMIYGAQLFYCKWKTQRQNYINQMDIGKTQFVLLFFKWQLLRCMWLRLNHLILKENLYFQEIKWLNCLSSGKFFCLWNCKTRKRKSRLDGHSYNFITVCFSSDCMGLASGRFDKSICIWDIRTREQQAYLGGHTNRVMSVCFHLMVLCQPLVVIIKLLGYGKLRMDDKKSYSKQFLVLLQLF</sequence>
<dbReference type="Proteomes" id="UP000683925">
    <property type="component" value="Unassembled WGS sequence"/>
</dbReference>
<dbReference type="PANTHER" id="PTHR22847:SF637">
    <property type="entry name" value="WD REPEAT DOMAIN 5B"/>
    <property type="match status" value="1"/>
</dbReference>
<reference evidence="4" key="1">
    <citation type="submission" date="2021-01" db="EMBL/GenBank/DDBJ databases">
        <authorList>
            <consortium name="Genoscope - CEA"/>
            <person name="William W."/>
        </authorList>
    </citation>
    <scope>NUCLEOTIDE SEQUENCE</scope>
</reference>
<dbReference type="Pfam" id="PF00400">
    <property type="entry name" value="WD40"/>
    <property type="match status" value="1"/>
</dbReference>
<evidence type="ECO:0000313" key="5">
    <source>
        <dbReference type="Proteomes" id="UP000683925"/>
    </source>
</evidence>
<dbReference type="PROSITE" id="PS50082">
    <property type="entry name" value="WD_REPEATS_2"/>
    <property type="match status" value="1"/>
</dbReference>
<dbReference type="AlphaFoldDB" id="A0A8S1WP93"/>
<keyword evidence="5" id="KW-1185">Reference proteome</keyword>
<name>A0A8S1WP93_PAROT</name>
<gene>
    <name evidence="4" type="ORF">POCTA_138.1.T0970218</name>
</gene>
<dbReference type="PROSITE" id="PS50294">
    <property type="entry name" value="WD_REPEATS_REGION"/>
    <property type="match status" value="1"/>
</dbReference>
<dbReference type="InterPro" id="IPR019775">
    <property type="entry name" value="WD40_repeat_CS"/>
</dbReference>
<dbReference type="PROSITE" id="PS00678">
    <property type="entry name" value="WD_REPEATS_1"/>
    <property type="match status" value="1"/>
</dbReference>
<organism evidence="4 5">
    <name type="scientific">Paramecium octaurelia</name>
    <dbReference type="NCBI Taxonomy" id="43137"/>
    <lineage>
        <taxon>Eukaryota</taxon>
        <taxon>Sar</taxon>
        <taxon>Alveolata</taxon>
        <taxon>Ciliophora</taxon>
        <taxon>Intramacronucleata</taxon>
        <taxon>Oligohymenophorea</taxon>
        <taxon>Peniculida</taxon>
        <taxon>Parameciidae</taxon>
        <taxon>Paramecium</taxon>
    </lineage>
</organism>
<dbReference type="SMART" id="SM00320">
    <property type="entry name" value="WD40"/>
    <property type="match status" value="1"/>
</dbReference>
<dbReference type="EMBL" id="CAJJDP010000096">
    <property type="protein sequence ID" value="CAD8190567.1"/>
    <property type="molecule type" value="Genomic_DNA"/>
</dbReference>
<dbReference type="OrthoDB" id="308449at2759"/>
<protein>
    <submittedName>
        <fullName evidence="4">Uncharacterized protein</fullName>
    </submittedName>
</protein>
<evidence type="ECO:0000256" key="3">
    <source>
        <dbReference type="PROSITE-ProRule" id="PRU00221"/>
    </source>
</evidence>
<proteinExistence type="predicted"/>
<keyword evidence="1 3" id="KW-0853">WD repeat</keyword>
<keyword evidence="2" id="KW-0677">Repeat</keyword>
<comment type="caution">
    <text evidence="4">The sequence shown here is derived from an EMBL/GenBank/DDBJ whole genome shotgun (WGS) entry which is preliminary data.</text>
</comment>
<evidence type="ECO:0000313" key="4">
    <source>
        <dbReference type="EMBL" id="CAD8190567.1"/>
    </source>
</evidence>
<dbReference type="PANTHER" id="PTHR22847">
    <property type="entry name" value="WD40 REPEAT PROTEIN"/>
    <property type="match status" value="1"/>
</dbReference>